<dbReference type="EMBL" id="LKAQ01000004">
    <property type="protein sequence ID" value="OIQ50187.1"/>
    <property type="molecule type" value="Genomic_DNA"/>
</dbReference>
<evidence type="ECO:0000313" key="2">
    <source>
        <dbReference type="EMBL" id="OIQ50187.1"/>
    </source>
</evidence>
<evidence type="ECO:0000313" key="3">
    <source>
        <dbReference type="Proteomes" id="UP000181901"/>
    </source>
</evidence>
<evidence type="ECO:0000256" key="1">
    <source>
        <dbReference type="SAM" id="SignalP"/>
    </source>
</evidence>
<comment type="caution">
    <text evidence="2">The sequence shown here is derived from an EMBL/GenBank/DDBJ whole genome shotgun (WGS) entry which is preliminary data.</text>
</comment>
<feature type="chain" id="PRO_5009635524" evidence="1">
    <location>
        <begin position="28"/>
        <end position="266"/>
    </location>
</feature>
<feature type="signal peptide" evidence="1">
    <location>
        <begin position="1"/>
        <end position="27"/>
    </location>
</feature>
<dbReference type="AlphaFoldDB" id="A0A1J5N3J4"/>
<sequence>MPMNPLRIFTGALFALFLAARLAAAGAAPVSDAAADNWDAVPVCVFGMPEAGYAVSADDSGYVTEVLRAALAPAGYDLVYKDMPYLRARGDLAEGRIQCSLSSKGETKRAAPARSVIAACDLSVAYIAADGFSGIKDLTNQKVAHLYGFDFQQLLPVPIRPQTTYDRTSAIHMLDRGHARYVVGEESMLKDAIRETGLPLTEFGFSRFMSLDVVPVFAPNAEGYRLRDIFDKRMAEMAASGELAAIFRKYGLSEERIRHILKSDTP</sequence>
<name>A0A1J5N3J4_9BACT</name>
<keyword evidence="1" id="KW-0732">Signal</keyword>
<proteinExistence type="predicted"/>
<protein>
    <submittedName>
        <fullName evidence="2">Bacterial extracellular solute-binding protein, family 3</fullName>
    </submittedName>
</protein>
<accession>A0A1J5N3J4</accession>
<gene>
    <name evidence="2" type="ORF">BerOc1_02117</name>
</gene>
<keyword evidence="3" id="KW-1185">Reference proteome</keyword>
<dbReference type="RefSeq" id="WP_071545644.1">
    <property type="nucleotide sequence ID" value="NZ_LKAQ01000004.1"/>
</dbReference>
<dbReference type="Proteomes" id="UP000181901">
    <property type="component" value="Unassembled WGS sequence"/>
</dbReference>
<dbReference type="Gene3D" id="3.40.190.10">
    <property type="entry name" value="Periplasmic binding protein-like II"/>
    <property type="match status" value="2"/>
</dbReference>
<dbReference type="SUPFAM" id="SSF53850">
    <property type="entry name" value="Periplasmic binding protein-like II"/>
    <property type="match status" value="1"/>
</dbReference>
<dbReference type="OrthoDB" id="5464857at2"/>
<reference evidence="2 3" key="1">
    <citation type="submission" date="2015-09" db="EMBL/GenBank/DDBJ databases">
        <title>Genome of Desulfovibrio dechloracetivorans BerOc1, a mercury methylating strain isolated from highly hydrocarbons and metals contaminated coastal sediments.</title>
        <authorList>
            <person name="Goni Urriza M."/>
            <person name="Gassie C."/>
            <person name="Bouchez O."/>
            <person name="Klopp C."/>
            <person name="Ranchou-Peyruse A."/>
            <person name="Remy G."/>
        </authorList>
    </citation>
    <scope>NUCLEOTIDE SEQUENCE [LARGE SCALE GENOMIC DNA]</scope>
    <source>
        <strain evidence="2 3">BerOc1</strain>
    </source>
</reference>
<organism evidence="2 3">
    <name type="scientific">Pseudodesulfovibrio hydrargyri</name>
    <dbReference type="NCBI Taxonomy" id="2125990"/>
    <lineage>
        <taxon>Bacteria</taxon>
        <taxon>Pseudomonadati</taxon>
        <taxon>Thermodesulfobacteriota</taxon>
        <taxon>Desulfovibrionia</taxon>
        <taxon>Desulfovibrionales</taxon>
        <taxon>Desulfovibrionaceae</taxon>
    </lineage>
</organism>